<dbReference type="Gene3D" id="3.10.120.10">
    <property type="entry name" value="Cytochrome b5-like heme/steroid binding domain"/>
    <property type="match status" value="3"/>
</dbReference>
<dbReference type="FunFam" id="3.10.120.10:FF:000006">
    <property type="entry name" value="Membrane steroid-binding protein 1"/>
    <property type="match status" value="1"/>
</dbReference>
<dbReference type="InterPro" id="IPR050577">
    <property type="entry name" value="MAPR/NEUFC/NENF-like"/>
</dbReference>
<evidence type="ECO:0000256" key="8">
    <source>
        <dbReference type="ARBA" id="ARBA00023136"/>
    </source>
</evidence>
<comment type="subcellular location">
    <subcellularLocation>
        <location evidence="1">Cell membrane</location>
        <topology evidence="1">Single-pass type II membrane protein</topology>
    </subcellularLocation>
</comment>
<evidence type="ECO:0000313" key="13">
    <source>
        <dbReference type="EMBL" id="GJM91143.1"/>
    </source>
</evidence>
<accession>A0AAV5C051</accession>
<reference evidence="13" key="1">
    <citation type="journal article" date="2018" name="DNA Res.">
        <title>Multiple hybrid de novo genome assembly of finger millet, an orphan allotetraploid crop.</title>
        <authorList>
            <person name="Hatakeyama M."/>
            <person name="Aluri S."/>
            <person name="Balachadran M.T."/>
            <person name="Sivarajan S.R."/>
            <person name="Patrignani A."/>
            <person name="Gruter S."/>
            <person name="Poveda L."/>
            <person name="Shimizu-Inatsugi R."/>
            <person name="Baeten J."/>
            <person name="Francoijs K.J."/>
            <person name="Nataraja K.N."/>
            <person name="Reddy Y.A.N."/>
            <person name="Phadnis S."/>
            <person name="Ravikumar R.L."/>
            <person name="Schlapbach R."/>
            <person name="Sreeman S.M."/>
            <person name="Shimizu K.K."/>
        </authorList>
    </citation>
    <scope>NUCLEOTIDE SEQUENCE</scope>
</reference>
<evidence type="ECO:0000256" key="7">
    <source>
        <dbReference type="ARBA" id="ARBA00023121"/>
    </source>
</evidence>
<feature type="region of interest" description="Disordered" evidence="10">
    <location>
        <begin position="47"/>
        <end position="70"/>
    </location>
</feature>
<feature type="region of interest" description="Disordered" evidence="10">
    <location>
        <begin position="286"/>
        <end position="305"/>
    </location>
</feature>
<feature type="compositionally biased region" description="Basic and acidic residues" evidence="10">
    <location>
        <begin position="436"/>
        <end position="450"/>
    </location>
</feature>
<dbReference type="GO" id="GO:0005783">
    <property type="term" value="C:endoplasmic reticulum"/>
    <property type="evidence" value="ECO:0007669"/>
    <property type="project" value="TreeGrafter"/>
</dbReference>
<evidence type="ECO:0000256" key="2">
    <source>
        <dbReference type="ARBA" id="ARBA00022475"/>
    </source>
</evidence>
<keyword evidence="6 11" id="KW-1133">Transmembrane helix</keyword>
<evidence type="ECO:0000256" key="10">
    <source>
        <dbReference type="SAM" id="MobiDB-lite"/>
    </source>
</evidence>
<feature type="transmembrane region" description="Helical" evidence="11">
    <location>
        <begin position="20"/>
        <end position="44"/>
    </location>
</feature>
<evidence type="ECO:0000313" key="14">
    <source>
        <dbReference type="Proteomes" id="UP001054889"/>
    </source>
</evidence>
<dbReference type="GO" id="GO:0005496">
    <property type="term" value="F:steroid binding"/>
    <property type="evidence" value="ECO:0007669"/>
    <property type="project" value="UniProtKB-KW"/>
</dbReference>
<dbReference type="GO" id="GO:0005886">
    <property type="term" value="C:plasma membrane"/>
    <property type="evidence" value="ECO:0007669"/>
    <property type="project" value="UniProtKB-SubCell"/>
</dbReference>
<sequence>MAVAELWETLKQAIVAYTGLSPAAFFTAVAVAAALYHVVSGLFAPPPPPPPRPREEPEAEPLPPPVQLGEVTEEELKQYDGSDPKKPLLMAIKGQIYDVTQSRVSELAVSDDSSSAELAVLDDGSSPELAVSDDGSSVDDKFTRTSACEMQLLVDHTMFYGPGGPYALFAGKDASRALAKMSFEPQDLTGDITGLGPFELDALQDWEYKFMSKYVKVLLNDESGNILCCIRSFVWHCLIGFTWFRGVSVAELWAAARGAHPLTLLAGAAAVLAIYKVASGLLAPPPPPPRPREIKTAPQPPIPEPVEVGEITEEELRQYDGSDPEKPLLVAIKGQIYDVSQSRMFYGPGGAYESFAGRDASRALAKMSFEPQDLTGDISGLTPFELSSLNDWEYKFTSKYVKVGTIYRTQPTEDGFSGFSPEAREEAAKPVTELEPEIKVEAEMNKDDAT</sequence>
<name>A0AAV5C051_ELECO</name>
<feature type="region of interest" description="Disordered" evidence="10">
    <location>
        <begin position="412"/>
        <end position="450"/>
    </location>
</feature>
<keyword evidence="2" id="KW-1003">Cell membrane</keyword>
<keyword evidence="3" id="KW-0754">Steroid-binding</keyword>
<comment type="caution">
    <text evidence="13">The sequence shown here is derived from an EMBL/GenBank/DDBJ whole genome shotgun (WGS) entry which is preliminary data.</text>
</comment>
<comment type="similarity">
    <text evidence="9">Belongs to the cytochrome b5 family. MAPR subfamily.</text>
</comment>
<dbReference type="Pfam" id="PF00173">
    <property type="entry name" value="Cyt-b5"/>
    <property type="match status" value="1"/>
</dbReference>
<evidence type="ECO:0000256" key="3">
    <source>
        <dbReference type="ARBA" id="ARBA00022665"/>
    </source>
</evidence>
<keyword evidence="14" id="KW-1185">Reference proteome</keyword>
<feature type="domain" description="Cytochrome b5 heme-binding" evidence="12">
    <location>
        <begin position="311"/>
        <end position="407"/>
    </location>
</feature>
<dbReference type="InterPro" id="IPR001199">
    <property type="entry name" value="Cyt_B5-like_heme/steroid-bd"/>
</dbReference>
<evidence type="ECO:0000256" key="11">
    <source>
        <dbReference type="SAM" id="Phobius"/>
    </source>
</evidence>
<keyword evidence="4 11" id="KW-0812">Transmembrane</keyword>
<evidence type="ECO:0000259" key="12">
    <source>
        <dbReference type="SMART" id="SM01117"/>
    </source>
</evidence>
<dbReference type="PANTHER" id="PTHR10281">
    <property type="entry name" value="MEMBRANE-ASSOCIATED PROGESTERONE RECEPTOR COMPONENT-RELATED"/>
    <property type="match status" value="1"/>
</dbReference>
<evidence type="ECO:0000256" key="4">
    <source>
        <dbReference type="ARBA" id="ARBA00022692"/>
    </source>
</evidence>
<reference evidence="13" key="2">
    <citation type="submission" date="2021-12" db="EMBL/GenBank/DDBJ databases">
        <title>Resequencing data analysis of finger millet.</title>
        <authorList>
            <person name="Hatakeyama M."/>
            <person name="Aluri S."/>
            <person name="Balachadran M.T."/>
            <person name="Sivarajan S.R."/>
            <person name="Poveda L."/>
            <person name="Shimizu-Inatsugi R."/>
            <person name="Schlapbach R."/>
            <person name="Sreeman S.M."/>
            <person name="Shimizu K.K."/>
        </authorList>
    </citation>
    <scope>NUCLEOTIDE SEQUENCE</scope>
</reference>
<feature type="domain" description="Cytochrome b5 heme-binding" evidence="12">
    <location>
        <begin position="71"/>
        <end position="219"/>
    </location>
</feature>
<dbReference type="AlphaFoldDB" id="A0AAV5C051"/>
<dbReference type="PANTHER" id="PTHR10281:SF103">
    <property type="entry name" value="MEMBRANE STEROID-BINDING PROTEIN 1"/>
    <property type="match status" value="1"/>
</dbReference>
<keyword evidence="7" id="KW-0446">Lipid-binding</keyword>
<dbReference type="Proteomes" id="UP001054889">
    <property type="component" value="Unassembled WGS sequence"/>
</dbReference>
<evidence type="ECO:0000256" key="5">
    <source>
        <dbReference type="ARBA" id="ARBA00022968"/>
    </source>
</evidence>
<keyword evidence="8 11" id="KW-0472">Membrane</keyword>
<gene>
    <name evidence="13" type="primary">ga07490</name>
    <name evidence="13" type="ORF">PR202_ga07490</name>
</gene>
<dbReference type="SUPFAM" id="SSF55856">
    <property type="entry name" value="Cytochrome b5-like heme/steroid binding domain"/>
    <property type="match status" value="3"/>
</dbReference>
<feature type="region of interest" description="Disordered" evidence="10">
    <location>
        <begin position="115"/>
        <end position="136"/>
    </location>
</feature>
<proteinExistence type="inferred from homology"/>
<evidence type="ECO:0000256" key="1">
    <source>
        <dbReference type="ARBA" id="ARBA00004401"/>
    </source>
</evidence>
<keyword evidence="5" id="KW-0735">Signal-anchor</keyword>
<organism evidence="13 14">
    <name type="scientific">Eleusine coracana subsp. coracana</name>
    <dbReference type="NCBI Taxonomy" id="191504"/>
    <lineage>
        <taxon>Eukaryota</taxon>
        <taxon>Viridiplantae</taxon>
        <taxon>Streptophyta</taxon>
        <taxon>Embryophyta</taxon>
        <taxon>Tracheophyta</taxon>
        <taxon>Spermatophyta</taxon>
        <taxon>Magnoliopsida</taxon>
        <taxon>Liliopsida</taxon>
        <taxon>Poales</taxon>
        <taxon>Poaceae</taxon>
        <taxon>PACMAD clade</taxon>
        <taxon>Chloridoideae</taxon>
        <taxon>Cynodonteae</taxon>
        <taxon>Eleusininae</taxon>
        <taxon>Eleusine</taxon>
    </lineage>
</organism>
<dbReference type="EMBL" id="BQKI01000003">
    <property type="protein sequence ID" value="GJM91143.1"/>
    <property type="molecule type" value="Genomic_DNA"/>
</dbReference>
<protein>
    <recommendedName>
        <fullName evidence="12">Cytochrome b5 heme-binding domain-containing protein</fullName>
    </recommendedName>
</protein>
<dbReference type="InterPro" id="IPR036400">
    <property type="entry name" value="Cyt_B5-like_heme/steroid_sf"/>
</dbReference>
<evidence type="ECO:0000256" key="6">
    <source>
        <dbReference type="ARBA" id="ARBA00022989"/>
    </source>
</evidence>
<evidence type="ECO:0000256" key="9">
    <source>
        <dbReference type="ARBA" id="ARBA00038357"/>
    </source>
</evidence>
<dbReference type="SMART" id="SM01117">
    <property type="entry name" value="Cyt-b5"/>
    <property type="match status" value="2"/>
</dbReference>